<proteinExistence type="predicted"/>
<dbReference type="AlphaFoldDB" id="A0A1I1RTB2"/>
<dbReference type="EMBL" id="FOLO01000052">
    <property type="protein sequence ID" value="SFD37596.1"/>
    <property type="molecule type" value="Genomic_DNA"/>
</dbReference>
<keyword evidence="2" id="KW-1185">Reference proteome</keyword>
<reference evidence="1 2" key="1">
    <citation type="submission" date="2016-10" db="EMBL/GenBank/DDBJ databases">
        <authorList>
            <person name="de Groot N.N."/>
        </authorList>
    </citation>
    <scope>NUCLEOTIDE SEQUENCE [LARGE SCALE GENOMIC DNA]</scope>
    <source>
        <strain evidence="1 2">DSM 6059</strain>
    </source>
</reference>
<name>A0A1I1RTB2_9GAMM</name>
<evidence type="ECO:0000313" key="1">
    <source>
        <dbReference type="EMBL" id="SFD37596.1"/>
    </source>
</evidence>
<gene>
    <name evidence="1" type="ORF">SAMN02745724_04341</name>
</gene>
<dbReference type="Proteomes" id="UP000198862">
    <property type="component" value="Unassembled WGS sequence"/>
</dbReference>
<organism evidence="1 2">
    <name type="scientific">Pseudoalteromonas denitrificans DSM 6059</name>
    <dbReference type="NCBI Taxonomy" id="1123010"/>
    <lineage>
        <taxon>Bacteria</taxon>
        <taxon>Pseudomonadati</taxon>
        <taxon>Pseudomonadota</taxon>
        <taxon>Gammaproteobacteria</taxon>
        <taxon>Alteromonadales</taxon>
        <taxon>Pseudoalteromonadaceae</taxon>
        <taxon>Pseudoalteromonas</taxon>
    </lineage>
</organism>
<evidence type="ECO:0000313" key="2">
    <source>
        <dbReference type="Proteomes" id="UP000198862"/>
    </source>
</evidence>
<protein>
    <submittedName>
        <fullName evidence="1">Uncharacterized protein</fullName>
    </submittedName>
</protein>
<accession>A0A1I1RTB2</accession>
<sequence>MYFYILQKNNVYTAIPANEQLFKAYEKRGYSTLIKLLLLIKLQR</sequence>